<protein>
    <recommendedName>
        <fullName evidence="1">Peptidase S9 prolyl oligopeptidase catalytic domain-containing protein</fullName>
    </recommendedName>
</protein>
<dbReference type="EMBL" id="UOFG01000286">
    <property type="protein sequence ID" value="VAW66785.1"/>
    <property type="molecule type" value="Genomic_DNA"/>
</dbReference>
<evidence type="ECO:0000313" key="2">
    <source>
        <dbReference type="EMBL" id="VAW66785.1"/>
    </source>
</evidence>
<accession>A0A3B0XEP3</accession>
<proteinExistence type="predicted"/>
<organism evidence="2">
    <name type="scientific">hydrothermal vent metagenome</name>
    <dbReference type="NCBI Taxonomy" id="652676"/>
    <lineage>
        <taxon>unclassified sequences</taxon>
        <taxon>metagenomes</taxon>
        <taxon>ecological metagenomes</taxon>
    </lineage>
</organism>
<feature type="domain" description="Peptidase S9 prolyl oligopeptidase catalytic" evidence="1">
    <location>
        <begin position="127"/>
        <end position="267"/>
    </location>
</feature>
<dbReference type="Gene3D" id="3.40.50.1820">
    <property type="entry name" value="alpha/beta hydrolase"/>
    <property type="match status" value="1"/>
</dbReference>
<dbReference type="InterPro" id="IPR001375">
    <property type="entry name" value="Peptidase_S9_cat"/>
</dbReference>
<dbReference type="Pfam" id="PF00326">
    <property type="entry name" value="Peptidase_S9"/>
    <property type="match status" value="1"/>
</dbReference>
<evidence type="ECO:0000259" key="1">
    <source>
        <dbReference type="Pfam" id="PF00326"/>
    </source>
</evidence>
<dbReference type="SUPFAM" id="SSF53474">
    <property type="entry name" value="alpha/beta-Hydrolases"/>
    <property type="match status" value="1"/>
</dbReference>
<dbReference type="GO" id="GO:0008236">
    <property type="term" value="F:serine-type peptidase activity"/>
    <property type="evidence" value="ECO:0007669"/>
    <property type="project" value="InterPro"/>
</dbReference>
<name>A0A3B0XEP3_9ZZZZ</name>
<dbReference type="InterPro" id="IPR029058">
    <property type="entry name" value="AB_hydrolase_fold"/>
</dbReference>
<gene>
    <name evidence="2" type="ORF">MNBD_GAMMA11-585</name>
</gene>
<dbReference type="AlphaFoldDB" id="A0A3B0XEP3"/>
<sequence>MKRLHCILILAGFIFSFISGGIAVKYYSNTVWGIYKKIFVWDDTSNHSWPDSYQIVSIKSTNDEQSQKAYFHKAHSSQKPLLVSLHAWSGDFRQDDPLASIAMRYDWNYVHPDFRGPNRSKDACLSKKVISDIDDAIQYALDNGAVDLENIFIVGESGGGYATLGAFLRTRHKIKAFLAWVPISDLVAWFYESENRDSKYADDILNCTSNPKDAVLDIKGAKERSPIFWDIPTNNNGRLEIFAGIKDGYTGSVPVSHSILFFNRLARHYGHSKSEVGKSDIIKLVTRGISRDNSSGKIGNRDVLYSKNIPQASLTIFDGSHEMLHEYCFQRLQEIAEQGAAPDSSSD</sequence>
<reference evidence="2" key="1">
    <citation type="submission" date="2018-06" db="EMBL/GenBank/DDBJ databases">
        <authorList>
            <person name="Zhirakovskaya E."/>
        </authorList>
    </citation>
    <scope>NUCLEOTIDE SEQUENCE</scope>
</reference>
<dbReference type="GO" id="GO:0006508">
    <property type="term" value="P:proteolysis"/>
    <property type="evidence" value="ECO:0007669"/>
    <property type="project" value="InterPro"/>
</dbReference>